<protein>
    <recommendedName>
        <fullName evidence="2">Calx-beta domain-containing protein</fullName>
    </recommendedName>
</protein>
<organism evidence="1">
    <name type="scientific">marine sediment metagenome</name>
    <dbReference type="NCBI Taxonomy" id="412755"/>
    <lineage>
        <taxon>unclassified sequences</taxon>
        <taxon>metagenomes</taxon>
        <taxon>ecological metagenomes</taxon>
    </lineage>
</organism>
<dbReference type="AlphaFoldDB" id="X0Y9C7"/>
<evidence type="ECO:0000313" key="1">
    <source>
        <dbReference type="EMBL" id="GAG43912.1"/>
    </source>
</evidence>
<feature type="non-terminal residue" evidence="1">
    <location>
        <position position="129"/>
    </location>
</feature>
<dbReference type="EMBL" id="BARS01056582">
    <property type="protein sequence ID" value="GAG43912.1"/>
    <property type="molecule type" value="Genomic_DNA"/>
</dbReference>
<gene>
    <name evidence="1" type="ORF">S01H1_83273</name>
</gene>
<reference evidence="1" key="1">
    <citation type="journal article" date="2014" name="Front. Microbiol.">
        <title>High frequency of phylogenetically diverse reductive dehalogenase-homologous genes in deep subseafloor sedimentary metagenomes.</title>
        <authorList>
            <person name="Kawai M."/>
            <person name="Futagami T."/>
            <person name="Toyoda A."/>
            <person name="Takaki Y."/>
            <person name="Nishi S."/>
            <person name="Hori S."/>
            <person name="Arai W."/>
            <person name="Tsubouchi T."/>
            <person name="Morono Y."/>
            <person name="Uchiyama I."/>
            <person name="Ito T."/>
            <person name="Fujiyama A."/>
            <person name="Inagaki F."/>
            <person name="Takami H."/>
        </authorList>
    </citation>
    <scope>NUCLEOTIDE SEQUENCE</scope>
    <source>
        <strain evidence="1">Expedition CK06-06</strain>
    </source>
</reference>
<accession>X0Y9C7</accession>
<sequence>MTDLSGSVPDSGTCTVTIYETQCDGNSAPSSGGSNADFDLEVYEATTQRAVTSAVSCTESAFTVNASLTFAAGDITDWSDVRVRFTSNGTGGSPGGRRGAAVSYVEISTPEEAETAFLSAFARNSNQII</sequence>
<proteinExistence type="predicted"/>
<name>X0Y9C7_9ZZZZ</name>
<evidence type="ECO:0008006" key="2">
    <source>
        <dbReference type="Google" id="ProtNLM"/>
    </source>
</evidence>
<comment type="caution">
    <text evidence="1">The sequence shown here is derived from an EMBL/GenBank/DDBJ whole genome shotgun (WGS) entry which is preliminary data.</text>
</comment>